<gene>
    <name evidence="1" type="ORF">HPP92_021240</name>
</gene>
<comment type="caution">
    <text evidence="1">The sequence shown here is derived from an EMBL/GenBank/DDBJ whole genome shotgun (WGS) entry which is preliminary data.</text>
</comment>
<dbReference type="EMBL" id="JADCNM010000011">
    <property type="protein sequence ID" value="KAG0462764.1"/>
    <property type="molecule type" value="Genomic_DNA"/>
</dbReference>
<dbReference type="AlphaFoldDB" id="A0A835Q481"/>
<reference evidence="1 2" key="1">
    <citation type="journal article" date="2020" name="Nat. Food">
        <title>A phased Vanilla planifolia genome enables genetic improvement of flavour and production.</title>
        <authorList>
            <person name="Hasing T."/>
            <person name="Tang H."/>
            <person name="Brym M."/>
            <person name="Khazi F."/>
            <person name="Huang T."/>
            <person name="Chambers A.H."/>
        </authorList>
    </citation>
    <scope>NUCLEOTIDE SEQUENCE [LARGE SCALE GENOMIC DNA]</scope>
    <source>
        <tissue evidence="1">Leaf</tissue>
    </source>
</reference>
<protein>
    <submittedName>
        <fullName evidence="1">Uncharacterized protein</fullName>
    </submittedName>
</protein>
<sequence length="66" mass="7344">MDDEEWAADVEDGRQEALRRAAGHQLAALKGFRIASHRVAQTNITSSMREPLTRRRRAAAGALFLP</sequence>
<organism evidence="1 2">
    <name type="scientific">Vanilla planifolia</name>
    <name type="common">Vanilla</name>
    <dbReference type="NCBI Taxonomy" id="51239"/>
    <lineage>
        <taxon>Eukaryota</taxon>
        <taxon>Viridiplantae</taxon>
        <taxon>Streptophyta</taxon>
        <taxon>Embryophyta</taxon>
        <taxon>Tracheophyta</taxon>
        <taxon>Spermatophyta</taxon>
        <taxon>Magnoliopsida</taxon>
        <taxon>Liliopsida</taxon>
        <taxon>Asparagales</taxon>
        <taxon>Orchidaceae</taxon>
        <taxon>Vanilloideae</taxon>
        <taxon>Vanilleae</taxon>
        <taxon>Vanilla</taxon>
    </lineage>
</organism>
<proteinExistence type="predicted"/>
<dbReference type="Proteomes" id="UP000639772">
    <property type="component" value="Chromosome 11"/>
</dbReference>
<evidence type="ECO:0000313" key="2">
    <source>
        <dbReference type="Proteomes" id="UP000639772"/>
    </source>
</evidence>
<accession>A0A835Q481</accession>
<name>A0A835Q481_VANPL</name>
<evidence type="ECO:0000313" key="1">
    <source>
        <dbReference type="EMBL" id="KAG0462764.1"/>
    </source>
</evidence>